<dbReference type="EMBL" id="GG662435">
    <property type="protein sequence ID" value="EAS04953.1"/>
    <property type="molecule type" value="Genomic_DNA"/>
</dbReference>
<protein>
    <submittedName>
        <fullName evidence="2">Uncharacterized protein</fullName>
    </submittedName>
</protein>
<feature type="compositionally biased region" description="Low complexity" evidence="1">
    <location>
        <begin position="186"/>
        <end position="211"/>
    </location>
</feature>
<gene>
    <name evidence="2" type="ORF">TTHERM_00685960</name>
</gene>
<dbReference type="InParanoid" id="I7MAN7"/>
<evidence type="ECO:0000313" key="3">
    <source>
        <dbReference type="Proteomes" id="UP000009168"/>
    </source>
</evidence>
<evidence type="ECO:0000313" key="2">
    <source>
        <dbReference type="EMBL" id="EAS04953.1"/>
    </source>
</evidence>
<organism evidence="2 3">
    <name type="scientific">Tetrahymena thermophila (strain SB210)</name>
    <dbReference type="NCBI Taxonomy" id="312017"/>
    <lineage>
        <taxon>Eukaryota</taxon>
        <taxon>Sar</taxon>
        <taxon>Alveolata</taxon>
        <taxon>Ciliophora</taxon>
        <taxon>Intramacronucleata</taxon>
        <taxon>Oligohymenophorea</taxon>
        <taxon>Hymenostomatida</taxon>
        <taxon>Tetrahymenina</taxon>
        <taxon>Tetrahymenidae</taxon>
        <taxon>Tetrahymena</taxon>
    </lineage>
</organism>
<keyword evidence="3" id="KW-1185">Reference proteome</keyword>
<feature type="region of interest" description="Disordered" evidence="1">
    <location>
        <begin position="186"/>
        <end position="216"/>
    </location>
</feature>
<sequence length="240" mass="28831">MNNLESIQQLLEQYIQGKQQSRVQINKLKQVLYVNPLLIYGNEDKWKENQFKLKHLTSYNQGLNIFKNTAAYFAAIHLFGLINIKISKQYSLRQAWAMNFCRKTFMLPGLAYLFYTNFVLDNQQLFEQEIQKLKQLPKDQEYLYSEHYVKEKYFRNISKKLDNLCKDSYRFANTQKQQEEIQYQNNNNNSEASSPQQSNKKQNQIQIAKTQQKNKELSTDDYYFEINEVIEELEEENFFD</sequence>
<dbReference type="AlphaFoldDB" id="I7MAN7"/>
<reference evidence="3" key="1">
    <citation type="journal article" date="2006" name="PLoS Biol.">
        <title>Macronuclear genome sequence of the ciliate Tetrahymena thermophila, a model eukaryote.</title>
        <authorList>
            <person name="Eisen J.A."/>
            <person name="Coyne R.S."/>
            <person name="Wu M."/>
            <person name="Wu D."/>
            <person name="Thiagarajan M."/>
            <person name="Wortman J.R."/>
            <person name="Badger J.H."/>
            <person name="Ren Q."/>
            <person name="Amedeo P."/>
            <person name="Jones K.M."/>
            <person name="Tallon L.J."/>
            <person name="Delcher A.L."/>
            <person name="Salzberg S.L."/>
            <person name="Silva J.C."/>
            <person name="Haas B.J."/>
            <person name="Majoros W.H."/>
            <person name="Farzad M."/>
            <person name="Carlton J.M."/>
            <person name="Smith R.K. Jr."/>
            <person name="Garg J."/>
            <person name="Pearlman R.E."/>
            <person name="Karrer K.M."/>
            <person name="Sun L."/>
            <person name="Manning G."/>
            <person name="Elde N.C."/>
            <person name="Turkewitz A.P."/>
            <person name="Asai D.J."/>
            <person name="Wilkes D.E."/>
            <person name="Wang Y."/>
            <person name="Cai H."/>
            <person name="Collins K."/>
            <person name="Stewart B.A."/>
            <person name="Lee S.R."/>
            <person name="Wilamowska K."/>
            <person name="Weinberg Z."/>
            <person name="Ruzzo W.L."/>
            <person name="Wloga D."/>
            <person name="Gaertig J."/>
            <person name="Frankel J."/>
            <person name="Tsao C.-C."/>
            <person name="Gorovsky M.A."/>
            <person name="Keeling P.J."/>
            <person name="Waller R.F."/>
            <person name="Patron N.J."/>
            <person name="Cherry J.M."/>
            <person name="Stover N.A."/>
            <person name="Krieger C.J."/>
            <person name="del Toro C."/>
            <person name="Ryder H.F."/>
            <person name="Williamson S.C."/>
            <person name="Barbeau R.A."/>
            <person name="Hamilton E.P."/>
            <person name="Orias E."/>
        </authorList>
    </citation>
    <scope>NUCLEOTIDE SEQUENCE [LARGE SCALE GENOMIC DNA]</scope>
    <source>
        <strain evidence="3">SB210</strain>
    </source>
</reference>
<dbReference type="KEGG" id="tet:TTHERM_00685960"/>
<accession>I7MAN7</accession>
<dbReference type="Proteomes" id="UP000009168">
    <property type="component" value="Unassembled WGS sequence"/>
</dbReference>
<dbReference type="GeneID" id="7826318"/>
<name>I7MAN7_TETTS</name>
<proteinExistence type="predicted"/>
<dbReference type="HOGENOM" id="CLU_1158388_0_0_1"/>
<dbReference type="RefSeq" id="XP_001025198.1">
    <property type="nucleotide sequence ID" value="XM_001025198.1"/>
</dbReference>
<evidence type="ECO:0000256" key="1">
    <source>
        <dbReference type="SAM" id="MobiDB-lite"/>
    </source>
</evidence>